<evidence type="ECO:0008006" key="3">
    <source>
        <dbReference type="Google" id="ProtNLM"/>
    </source>
</evidence>
<reference evidence="1 2" key="1">
    <citation type="submission" date="2016-10" db="EMBL/GenBank/DDBJ databases">
        <authorList>
            <person name="de Groot N.N."/>
        </authorList>
    </citation>
    <scope>NUCLEOTIDE SEQUENCE [LARGE SCALE GENOMIC DNA]</scope>
    <source>
        <strain evidence="1 2">MAR_2009_71</strain>
    </source>
</reference>
<dbReference type="AlphaFoldDB" id="A0A1H4JFV1"/>
<protein>
    <recommendedName>
        <fullName evidence="3">RES domain-containing protein</fullName>
    </recommendedName>
</protein>
<dbReference type="OrthoDB" id="983161at2"/>
<evidence type="ECO:0000313" key="1">
    <source>
        <dbReference type="EMBL" id="SEB45194.1"/>
    </source>
</evidence>
<proteinExistence type="predicted"/>
<dbReference type="RefSeq" id="WP_074669847.1">
    <property type="nucleotide sequence ID" value="NZ_FNTB01000001.1"/>
</dbReference>
<name>A0A1H4JFV1_9FLAO</name>
<accession>A0A1H4JFV1</accession>
<sequence length="304" mass="35584">MTEQEKALTELISYRDRLEEIEYQDIKTLIRESIRFIPITTAKLHKGESIDRVRLNGKTDFFKSQAEISYITDQYVIDNYLTEFGRANKPHEPLFYGALRSSQIQHNRLTAYLETSEMIHDKESVNLEGELFTVTRWEVQKELIIAEIVFSDDALKNNPDTRHSFDNQFKQLNESEHREMALRQLQLFSNEYSRKTKSHHDYKISVAYSDLLLNEYGVDAITFPSVKSGYQGQNIVFKPGAVDKHLVLKIASTHRVHKNKMQSLMSNYHHTTEFGKDNSNFVWDLTKIDEKQLIEDSIKQITEK</sequence>
<dbReference type="Proteomes" id="UP000183038">
    <property type="component" value="Unassembled WGS sequence"/>
</dbReference>
<organism evidence="1 2">
    <name type="scientific">Maribacter dokdonensis</name>
    <dbReference type="NCBI Taxonomy" id="320912"/>
    <lineage>
        <taxon>Bacteria</taxon>
        <taxon>Pseudomonadati</taxon>
        <taxon>Bacteroidota</taxon>
        <taxon>Flavobacteriia</taxon>
        <taxon>Flavobacteriales</taxon>
        <taxon>Flavobacteriaceae</taxon>
        <taxon>Maribacter</taxon>
    </lineage>
</organism>
<gene>
    <name evidence="1" type="ORF">SAMN05192540_0352</name>
</gene>
<dbReference type="EMBL" id="FNTB01000001">
    <property type="protein sequence ID" value="SEB45194.1"/>
    <property type="molecule type" value="Genomic_DNA"/>
</dbReference>
<evidence type="ECO:0000313" key="2">
    <source>
        <dbReference type="Proteomes" id="UP000183038"/>
    </source>
</evidence>